<dbReference type="HAMAP" id="MF_00672">
    <property type="entry name" value="UPF0761"/>
    <property type="match status" value="1"/>
</dbReference>
<dbReference type="InterPro" id="IPR023679">
    <property type="entry name" value="UPF0761_bac"/>
</dbReference>
<evidence type="ECO:0000313" key="8">
    <source>
        <dbReference type="EMBL" id="RRJ84158.1"/>
    </source>
</evidence>
<keyword evidence="3" id="KW-0997">Cell inner membrane</keyword>
<comment type="caution">
    <text evidence="8">The sequence shown here is derived from an EMBL/GenBank/DDBJ whole genome shotgun (WGS) entry which is preliminary data.</text>
</comment>
<protein>
    <recommendedName>
        <fullName evidence="7">UPF0761 membrane protein D0544_03290</fullName>
    </recommendedName>
</protein>
<evidence type="ECO:0000256" key="5">
    <source>
        <dbReference type="ARBA" id="ARBA00022989"/>
    </source>
</evidence>
<comment type="subcellular location">
    <subcellularLocation>
        <location evidence="1 7">Cell membrane</location>
        <topology evidence="1 7">Multi-pass membrane protein</topology>
    </subcellularLocation>
</comment>
<evidence type="ECO:0000256" key="7">
    <source>
        <dbReference type="HAMAP-Rule" id="MF_00672"/>
    </source>
</evidence>
<dbReference type="PANTHER" id="PTHR30213">
    <property type="entry name" value="INNER MEMBRANE PROTEIN YHJD"/>
    <property type="match status" value="1"/>
</dbReference>
<evidence type="ECO:0000256" key="2">
    <source>
        <dbReference type="ARBA" id="ARBA00022475"/>
    </source>
</evidence>
<dbReference type="GO" id="GO:0005886">
    <property type="term" value="C:plasma membrane"/>
    <property type="evidence" value="ECO:0007669"/>
    <property type="project" value="UniProtKB-SubCell"/>
</dbReference>
<feature type="transmembrane region" description="Helical" evidence="7">
    <location>
        <begin position="205"/>
        <end position="228"/>
    </location>
</feature>
<keyword evidence="9" id="KW-1185">Reference proteome</keyword>
<comment type="similarity">
    <text evidence="7">Belongs to the UPF0761 family.</text>
</comment>
<proteinExistence type="inferred from homology"/>
<sequence>MVKIESALHYLRYLLRRFAEDGCLQRASALTYTTLFAVVPMMTVTYSMLSAIPSFQGVGEQIQSYIFQNFVPSAGATVEQYLEGFSHQARQLTAVGVVFLIVTAFLMLRSIESALNAIWRVEQGRRGLSGFLLYWAILSLGPLLLGLGFVLTSYVTSLKLFTDTTEMLGLGSWLFQVLPFCMSVAAFCLIYMAVPNRKVLFRHAFVGGVLVSLMLEVAKALFGLFISLSPSYQLIYGAFAAVPLFLLWIYLGWLIVLIGAELVRSLSDLPAIMIRNPLPNTLQALLVLEAFDRAFSEGKPMGRELYQQRRPISMEQWECCCRALAHQGLLREEEEGDWVLSRNLATVELWPLIRRLPWGLPSADALKAIREPLPSWLTELLEQLQRFDAAGRERFSTSLSGLFKESPAVEVEARDRNTPS</sequence>
<keyword evidence="6 7" id="KW-0472">Membrane</keyword>
<feature type="transmembrane region" description="Helical" evidence="7">
    <location>
        <begin position="234"/>
        <end position="258"/>
    </location>
</feature>
<name>A0A3P3VQD4_9GAMM</name>
<evidence type="ECO:0000256" key="4">
    <source>
        <dbReference type="ARBA" id="ARBA00022692"/>
    </source>
</evidence>
<keyword evidence="2 7" id="KW-1003">Cell membrane</keyword>
<dbReference type="Proteomes" id="UP000280792">
    <property type="component" value="Unassembled WGS sequence"/>
</dbReference>
<dbReference type="InterPro" id="IPR017039">
    <property type="entry name" value="Virul_fac_BrkB"/>
</dbReference>
<keyword evidence="5 7" id="KW-1133">Transmembrane helix</keyword>
<dbReference type="NCBIfam" id="TIGR00765">
    <property type="entry name" value="yihY_not_rbn"/>
    <property type="match status" value="1"/>
</dbReference>
<reference evidence="8 9" key="2">
    <citation type="submission" date="2018-12" db="EMBL/GenBank/DDBJ databases">
        <title>Simiduia agarivorans gen. nov., sp. nov., a marine, agarolytic bacterium isolated from shallow coastal water from Keelung, Taiwan.</title>
        <authorList>
            <person name="Shieh W.Y."/>
        </authorList>
    </citation>
    <scope>NUCLEOTIDE SEQUENCE [LARGE SCALE GENOMIC DNA]</scope>
    <source>
        <strain evidence="8 9">GTF-13</strain>
    </source>
</reference>
<dbReference type="PANTHER" id="PTHR30213:SF0">
    <property type="entry name" value="UPF0761 MEMBRANE PROTEIN YIHY"/>
    <property type="match status" value="1"/>
</dbReference>
<accession>A0A3P3VQD4</accession>
<feature type="transmembrane region" description="Helical" evidence="7">
    <location>
        <begin position="173"/>
        <end position="193"/>
    </location>
</feature>
<evidence type="ECO:0000256" key="6">
    <source>
        <dbReference type="ARBA" id="ARBA00023136"/>
    </source>
</evidence>
<dbReference type="EMBL" id="QWEZ01000001">
    <property type="protein sequence ID" value="RRJ84158.1"/>
    <property type="molecule type" value="Genomic_DNA"/>
</dbReference>
<dbReference type="Pfam" id="PF03631">
    <property type="entry name" value="Virul_fac_BrkB"/>
    <property type="match status" value="1"/>
</dbReference>
<dbReference type="RefSeq" id="WP_125014584.1">
    <property type="nucleotide sequence ID" value="NZ_QWEZ01000001.1"/>
</dbReference>
<keyword evidence="4 7" id="KW-0812">Transmembrane</keyword>
<gene>
    <name evidence="8" type="ORF">D0544_03290</name>
</gene>
<evidence type="ECO:0000256" key="3">
    <source>
        <dbReference type="ARBA" id="ARBA00022519"/>
    </source>
</evidence>
<reference evidence="8 9" key="1">
    <citation type="submission" date="2018-08" db="EMBL/GenBank/DDBJ databases">
        <authorList>
            <person name="Khan S.A."/>
        </authorList>
    </citation>
    <scope>NUCLEOTIDE SEQUENCE [LARGE SCALE GENOMIC DNA]</scope>
    <source>
        <strain evidence="8 9">GTF-13</strain>
    </source>
</reference>
<organism evidence="8 9">
    <name type="scientific">Aestuariirhabdus litorea</name>
    <dbReference type="NCBI Taxonomy" id="2528527"/>
    <lineage>
        <taxon>Bacteria</taxon>
        <taxon>Pseudomonadati</taxon>
        <taxon>Pseudomonadota</taxon>
        <taxon>Gammaproteobacteria</taxon>
        <taxon>Oceanospirillales</taxon>
        <taxon>Aestuariirhabdaceae</taxon>
        <taxon>Aestuariirhabdus</taxon>
    </lineage>
</organism>
<dbReference type="AlphaFoldDB" id="A0A3P3VQD4"/>
<evidence type="ECO:0000256" key="1">
    <source>
        <dbReference type="ARBA" id="ARBA00004651"/>
    </source>
</evidence>
<feature type="transmembrane region" description="Helical" evidence="7">
    <location>
        <begin position="92"/>
        <end position="111"/>
    </location>
</feature>
<feature type="transmembrane region" description="Helical" evidence="7">
    <location>
        <begin position="132"/>
        <end position="153"/>
    </location>
</feature>
<evidence type="ECO:0000313" key="9">
    <source>
        <dbReference type="Proteomes" id="UP000280792"/>
    </source>
</evidence>
<feature type="transmembrane region" description="Helical" evidence="7">
    <location>
        <begin position="29"/>
        <end position="49"/>
    </location>
</feature>